<feature type="compositionally biased region" description="Polar residues" evidence="1">
    <location>
        <begin position="1245"/>
        <end position="1258"/>
    </location>
</feature>
<feature type="compositionally biased region" description="Polar residues" evidence="1">
    <location>
        <begin position="2710"/>
        <end position="2728"/>
    </location>
</feature>
<accession>A0A8X7XL87</accession>
<dbReference type="PANTHER" id="PTHR13843">
    <property type="entry name" value="MICROTUBULE-ASSOCIATED PROTEIN"/>
    <property type="match status" value="1"/>
</dbReference>
<feature type="compositionally biased region" description="Polar residues" evidence="1">
    <location>
        <begin position="2946"/>
        <end position="2960"/>
    </location>
</feature>
<feature type="compositionally biased region" description="Basic residues" evidence="1">
    <location>
        <begin position="2905"/>
        <end position="2920"/>
    </location>
</feature>
<feature type="compositionally biased region" description="Acidic residues" evidence="1">
    <location>
        <begin position="1332"/>
        <end position="1344"/>
    </location>
</feature>
<feature type="domain" description="DUF4371" evidence="2">
    <location>
        <begin position="33"/>
        <end position="201"/>
    </location>
</feature>
<dbReference type="Pfam" id="PF23415">
    <property type="entry name" value="MAPB1_N"/>
    <property type="match status" value="1"/>
</dbReference>
<feature type="compositionally biased region" description="Low complexity" evidence="1">
    <location>
        <begin position="2846"/>
        <end position="2857"/>
    </location>
</feature>
<evidence type="ECO:0000256" key="1">
    <source>
        <dbReference type="SAM" id="MobiDB-lite"/>
    </source>
</evidence>
<dbReference type="GO" id="GO:0031114">
    <property type="term" value="P:regulation of microtubule depolymerization"/>
    <property type="evidence" value="ECO:0007669"/>
    <property type="project" value="TreeGrafter"/>
</dbReference>
<dbReference type="InterPro" id="IPR036866">
    <property type="entry name" value="RibonucZ/Hydroxyglut_hydro"/>
</dbReference>
<feature type="compositionally biased region" description="Basic and acidic residues" evidence="1">
    <location>
        <begin position="2006"/>
        <end position="2017"/>
    </location>
</feature>
<evidence type="ECO:0000313" key="6">
    <source>
        <dbReference type="Proteomes" id="UP000886611"/>
    </source>
</evidence>
<evidence type="ECO:0000259" key="3">
    <source>
        <dbReference type="Pfam" id="PF23415"/>
    </source>
</evidence>
<feature type="compositionally biased region" description="Basic and acidic residues" evidence="1">
    <location>
        <begin position="2395"/>
        <end position="2431"/>
    </location>
</feature>
<feature type="region of interest" description="Disordered" evidence="1">
    <location>
        <begin position="1451"/>
        <end position="1473"/>
    </location>
</feature>
<feature type="region of interest" description="Disordered" evidence="1">
    <location>
        <begin position="2120"/>
        <end position="2189"/>
    </location>
</feature>
<dbReference type="InterPro" id="IPR026074">
    <property type="entry name" value="MAP1"/>
</dbReference>
<feature type="compositionally biased region" description="Basic and acidic residues" evidence="1">
    <location>
        <begin position="800"/>
        <end position="815"/>
    </location>
</feature>
<feature type="compositionally biased region" description="Basic and acidic residues" evidence="1">
    <location>
        <begin position="3097"/>
        <end position="3117"/>
    </location>
</feature>
<gene>
    <name evidence="5" type="primary">Map1a</name>
    <name evidence="5" type="ORF">GTO96_0006214</name>
</gene>
<comment type="caution">
    <text evidence="5">The sequence shown here is derived from an EMBL/GenBank/DDBJ whole genome shotgun (WGS) entry which is preliminary data.</text>
</comment>
<feature type="region of interest" description="Disordered" evidence="1">
    <location>
        <begin position="2229"/>
        <end position="2277"/>
    </location>
</feature>
<dbReference type="EMBL" id="JAATIS010000094">
    <property type="protein sequence ID" value="KAG2470453.1"/>
    <property type="molecule type" value="Genomic_DNA"/>
</dbReference>
<proteinExistence type="predicted"/>
<evidence type="ECO:0000313" key="5">
    <source>
        <dbReference type="EMBL" id="KAG2470453.1"/>
    </source>
</evidence>
<feature type="compositionally biased region" description="Low complexity" evidence="1">
    <location>
        <begin position="2810"/>
        <end position="2820"/>
    </location>
</feature>
<feature type="compositionally biased region" description="Basic and acidic residues" evidence="1">
    <location>
        <begin position="934"/>
        <end position="947"/>
    </location>
</feature>
<feature type="region of interest" description="Disordered" evidence="1">
    <location>
        <begin position="889"/>
        <end position="1017"/>
    </location>
</feature>
<feature type="region of interest" description="Disordered" evidence="1">
    <location>
        <begin position="1987"/>
        <end position="2018"/>
    </location>
</feature>
<feature type="compositionally biased region" description="Pro residues" evidence="1">
    <location>
        <begin position="3013"/>
        <end position="3025"/>
    </location>
</feature>
<dbReference type="GO" id="GO:0005829">
    <property type="term" value="C:cytosol"/>
    <property type="evidence" value="ECO:0007669"/>
    <property type="project" value="TreeGrafter"/>
</dbReference>
<feature type="region of interest" description="Disordered" evidence="1">
    <location>
        <begin position="2049"/>
        <end position="2069"/>
    </location>
</feature>
<feature type="region of interest" description="Disordered" evidence="1">
    <location>
        <begin position="622"/>
        <end position="820"/>
    </location>
</feature>
<feature type="region of interest" description="Disordered" evidence="1">
    <location>
        <begin position="1274"/>
        <end position="1351"/>
    </location>
</feature>
<dbReference type="Pfam" id="PF25281">
    <property type="entry name" value="MBL_MAP1B"/>
    <property type="match status" value="1"/>
</dbReference>
<feature type="region of interest" description="Disordered" evidence="1">
    <location>
        <begin position="2306"/>
        <end position="2327"/>
    </location>
</feature>
<feature type="region of interest" description="Disordered" evidence="1">
    <location>
        <begin position="1835"/>
        <end position="1854"/>
    </location>
</feature>
<dbReference type="GO" id="GO:0043025">
    <property type="term" value="C:neuronal cell body"/>
    <property type="evidence" value="ECO:0007669"/>
    <property type="project" value="TreeGrafter"/>
</dbReference>
<sequence>MSAWQEYRRWAETGESIVQLLGPTQIEKNRCYVKSIGEAIQFLAVNELALRGHNHEGGEEGLFLKFFDYTIKKDARLAEIVKYIPGNAKYTSNVIQNEIIEALAKMVVKDMRTKYEKADSPGLCIKSDGTRDHCSIENLSVVIRFVQISIPEEHLIGLIELNQLDAEYICNQIQSHLSELDYSPDNLVCQCFDGASVMSGQGVVSRLCYITKLIRSLITDPARHKLIVFSGQSSDQGGDLILQSGIFTFIKFLEVFSDIEVGALLPADDKNRACLTVSCQGEGDWSSLGQQHKHFREFLDFRLNSDPVLPVMEGVSEFTEYISETVDVPSPFDLLEPPTSGGFLKLSKPCCYIFPGGRGDSALFAVNGFNILVDGGSERKSCFWKLVRHLDRIDSILLTHIGADNLPGINGLLQRKVAEQDEEQSQGSTTYSDWMKNLISPELGVVFFNVPEKLRMPESTLKVKKSIEEASLTLQYLSRLGIKYEPLYRVVSNTIEPLTLFHKMGVGRLDMYVLNPVKDSKEMQFLMQKWAGNSKAKTGIVLPNGKEGEISVPYLTSVTALIVWLPACPTEKIIRVLFPGNAPQNKILEGLEKLKHLDFLRYPVATQKDISSGVPPPVLKQTKIKQRADSKESLKSSPKPQPTLKVTKKEVDVQEEITSLESKDEPQKENKLEKKEEKKIKDTDKSVTKTTKVKTEAVDTFRQEKKKLSKETLIKKHTKDRVYKMGEKKDKEKKEIKKEKRDLKKEDTAKKEDKKESKLKEEKKKETSKPELKKITKPDLKPFTPEVRKTLHKAKVPGKPKTDKNKLKLSKDQVVEQKPNMPIALESDVILHESDTREQLNVEDRSIVSSPEDLTKDFEELKQEEVLKSEFETETLGNILKVNGCATEDSQILSPPHEEEDTKEVIVSQSMSDSKFPPLESPDEGITTTDGENESPHEESHISRTKDTYVPVAVVEKFEDEGAEMEGEDEDEEEEEEGEERDNIVAEETEEDEDMGMGEEEEGEKEMVYSKYEEEDEVQKYMEKTAKIEKREIEQEDEEDEGEIVEKAELEEAEEVIDISEDQTKVKVEELEKEKVQECKNVEGKFITKEYEDDDAHLSNIAGPTTAISATVRGATAAEQISYIQDETIPGYSETEQTISDEEIHEETEDRIPHLRYEVSSYDISVPDVAGSFDSIHGMREMKAAALLEETDLASKGYMVVQDPTLAIYSTNIIAAPLAEEEHISSATSITECDKLSSFATSVAEDQSMASVTAPQTEETGKSSLLLDTVNSIPSSSHTEATQGRDYLPSAGTISPTSSLEEDKCFKSPPSEEFQPIAAEGDAAGRTMQVHEEEDEEEEDEYEDQTPNVEMPIRKIQEGYSSPLLLKEKETDFDKCIDISVQPTATNNLGQSLNDPLKMEGKDSSVYIEDTIPIESSKTFSPTLSHHEMLDSGSFIEGEERCLSPDESTIKMASPTQSGPTSAGHTPFHQSPVDEKNETIIGEENIIEKDINTNETIKDDKEGVKDYPVSEFLRDSFSDSMTSVLEDSTMMHPFTHADKDVPVSSEPGKEIIKPDLSDVVEFHSSMEIVHAVSPLEKDGNVKVCELTKEKALFHGIEKMQFEEQDEEFEMNKKKEIEEKESQFLDEEYTCETRSLKDEKLQQLEASITAKSLSGKEYVKGVETPYLQTDATFEKQLVEPTIGQESNSKGIYSDEEEIENDEEEDAKCSGDAGSRPLSLETGKIDFSASKTHLFPASNKLDHCQFPLVEHDLSYAKYEGDFSLPDLQNSNVSKEEMTVNLQREGLPDSFKVPETSELPESEKNYTHTVSPSKVTSITYDLEKTISETEYFMEESGAFSKKEKETPREVASPGSSSTFSSFIFEREDIVQIAKDTANTAEDTTLHSVEKDVKANMPKEVDECLHEIKPENEKAVIFLDENIAVQNIDKNKDISAIYCLEEKFSTKEEMSTSKHEAEVSFNRVDYLPVTYSESEKGSHFGLYSLEQKSYTEQLKEEREKGQEEEEEREEREPTPFPDDKSFTYTEIYDNKSIQKDMFSSSSTYRQEKQPIHYMEKEEVQTGAGAERPVEPERKYISSEIPVLTGFRQDFPLKKEDDSHLNPTEKETSLVEWGVEAKSSKSIISTKHLLEKEATEEDKEMKNEKEFAEKSMEKHKELENDKPLSSQSPPCHLSSEEKPPVSHQAFSEKDSQGWAVSYTESSVQHIDGNILVSATDYSIKADCSISESYFVKGSVLEQEEIRGMDEEEEEGEQPRESEESASDSDLEKGAKEKSEKECKVTDAPVQYMHEISSAEYVDARYSETIMEDNHPTDYRFGMQEQPTSASSCFEHFSSSSSTKDEVIDNLQKSEFSPSSTASFHPDSYTYICQSNVKELSTGIDNSYSDNEDNAGGEKCQPRISYEKPKTKTTDLEGFSHSKLSEDHYFDNKKNETEKQETGNIPSKNKNDLFSSSDLDYNSSSAAFSSTSAYDFMSSASITQSSYQPFGEEFEVPPTTSSEVLKSDTDSACFEYSSFTEENLIVKEKPISSTDALLKDEYLEVSKEVASTKSFSDPSPFEELKHFPSSFTASDDSVMKCEGTLQATALQKEHHQKSSDWSEKSDLCSESQNIPSYSVHSESSFKEDQTRSLFDVSPLLPADSRMKCFYEESDNAEEETYLYETEDNTLPCRVECQRLPPTAPVEQNVLEHEETQGFYGISSPCLSSDTSSHLPDVLSSFPQPSLQASQANGPTEISMSPPVVPFGAPEVLSIESPSHIHVKPENKLEDEKKKEKSSASVCIVEHGKKVIPPASPFHSSEVQCKEDKERTSERMTRPVSLSSAEHSFSSLCYSETSDRPREDSEEPPDICMGATSSFSPSSIGFSSCEYKHRKGELSPSFINPSPHRLSSEEDDEDEGSEQSQEGDDHKQLSSSKRHLHQHHYHGHPHGHHGDNDSQHLPGAMAAGLATAGEDTPPTSVSESLPSQSDSDVPPETEECPSITADANMDSDEDAEFLPVDKSAAIGGSNHHTSVSRSERGHDPPPAPLMDPFPHPPHPDVCMIDPEVLLNDHNLVNRSDRMLKKDMKNNKGLRKPLNKSKSASPGRKTDTRGKRSPTPAKQPQSAKDSIEKSPRTTSARKKDGEKTSKSLHMSDMQGSRGEDKDEVTRSSPGHKLGSGLVNGIKNNTVSSSQKSASGVPPGPPIYVDLAYIPNHCSAKNVDQEFFKRVRAAYYVVSGNDSSSGEPSRSVLDALLEGKSQWGNNLQVTLIPTHDTEVTREWYQQTHEKQQELNIMVLASSSTVVMQDESFPACKIEF</sequence>
<feature type="region of interest" description="Disordered" evidence="1">
    <location>
        <begin position="3044"/>
        <end position="3169"/>
    </location>
</feature>
<evidence type="ECO:0000259" key="4">
    <source>
        <dbReference type="Pfam" id="PF25281"/>
    </source>
</evidence>
<feature type="compositionally biased region" description="Basic and acidic residues" evidence="1">
    <location>
        <begin position="709"/>
        <end position="780"/>
    </location>
</feature>
<dbReference type="GO" id="GO:0005874">
    <property type="term" value="C:microtubule"/>
    <property type="evidence" value="ECO:0007669"/>
    <property type="project" value="InterPro"/>
</dbReference>
<feature type="domain" description="Microtubule-associated protein 1A/B/S-like MBL-like" evidence="4">
    <location>
        <begin position="329"/>
        <end position="611"/>
    </location>
</feature>
<feature type="compositionally biased region" description="Basic and acidic residues" evidence="1">
    <location>
        <begin position="2169"/>
        <end position="2186"/>
    </location>
</feature>
<feature type="compositionally biased region" description="Basic and acidic residues" evidence="1">
    <location>
        <begin position="2752"/>
        <end position="2767"/>
    </location>
</feature>
<reference evidence="5 6" key="1">
    <citation type="journal article" date="2021" name="Cell">
        <title>Tracing the genetic footprints of vertebrate landing in non-teleost ray-finned fishes.</title>
        <authorList>
            <person name="Bi X."/>
            <person name="Wang K."/>
            <person name="Yang L."/>
            <person name="Pan H."/>
            <person name="Jiang H."/>
            <person name="Wei Q."/>
            <person name="Fang M."/>
            <person name="Yu H."/>
            <person name="Zhu C."/>
            <person name="Cai Y."/>
            <person name="He Y."/>
            <person name="Gan X."/>
            <person name="Zeng H."/>
            <person name="Yu D."/>
            <person name="Zhu Y."/>
            <person name="Jiang H."/>
            <person name="Qiu Q."/>
            <person name="Yang H."/>
            <person name="Zhang Y.E."/>
            <person name="Wang W."/>
            <person name="Zhu M."/>
            <person name="He S."/>
            <person name="Zhang G."/>
        </authorList>
    </citation>
    <scope>NUCLEOTIDE SEQUENCE [LARGE SCALE GENOMIC DNA]</scope>
    <source>
        <strain evidence="5">Bchr_013</strain>
    </source>
</reference>
<dbReference type="GO" id="GO:0008017">
    <property type="term" value="F:microtubule binding"/>
    <property type="evidence" value="ECO:0007669"/>
    <property type="project" value="InterPro"/>
</dbReference>
<feature type="compositionally biased region" description="Basic and acidic residues" evidence="1">
    <location>
        <begin position="2793"/>
        <end position="2806"/>
    </location>
</feature>
<feature type="region of interest" description="Disordered" evidence="1">
    <location>
        <begin position="1787"/>
        <end position="1807"/>
    </location>
</feature>
<feature type="compositionally biased region" description="Acidic residues" evidence="1">
    <location>
        <begin position="1692"/>
        <end position="1704"/>
    </location>
</feature>
<dbReference type="GO" id="GO:0045202">
    <property type="term" value="C:synapse"/>
    <property type="evidence" value="ECO:0007669"/>
    <property type="project" value="TreeGrafter"/>
</dbReference>
<dbReference type="SUPFAM" id="SSF56281">
    <property type="entry name" value="Metallo-hydrolase/oxidoreductase"/>
    <property type="match status" value="1"/>
</dbReference>
<name>A0A8X7XL87_POLSE</name>
<feature type="region of interest" description="Disordered" evidence="1">
    <location>
        <begin position="2699"/>
        <end position="2733"/>
    </location>
</feature>
<feature type="compositionally biased region" description="Basic and acidic residues" evidence="1">
    <location>
        <begin position="661"/>
        <end position="703"/>
    </location>
</feature>
<dbReference type="InterPro" id="IPR057480">
    <property type="entry name" value="MAP1A/B/S-like_MBL"/>
</dbReference>
<feature type="region of interest" description="Disordered" evidence="1">
    <location>
        <begin position="2745"/>
        <end position="3029"/>
    </location>
</feature>
<dbReference type="Proteomes" id="UP000886611">
    <property type="component" value="Unassembled WGS sequence"/>
</dbReference>
<dbReference type="GO" id="GO:0000226">
    <property type="term" value="P:microtubule cytoskeleton organization"/>
    <property type="evidence" value="ECO:0007669"/>
    <property type="project" value="InterPro"/>
</dbReference>
<dbReference type="GO" id="GO:0030425">
    <property type="term" value="C:dendrite"/>
    <property type="evidence" value="ECO:0007669"/>
    <property type="project" value="TreeGrafter"/>
</dbReference>
<dbReference type="Pfam" id="PF14291">
    <property type="entry name" value="DUF4371"/>
    <property type="match status" value="1"/>
</dbReference>
<dbReference type="GO" id="GO:0016358">
    <property type="term" value="P:dendrite development"/>
    <property type="evidence" value="ECO:0007669"/>
    <property type="project" value="TreeGrafter"/>
</dbReference>
<feature type="compositionally biased region" description="Polar residues" evidence="1">
    <location>
        <begin position="1454"/>
        <end position="1464"/>
    </location>
</feature>
<feature type="non-terminal residue" evidence="5">
    <location>
        <position position="1"/>
    </location>
</feature>
<dbReference type="PANTHER" id="PTHR13843:SF6">
    <property type="entry name" value="MICROTUBULE-ASSOCIATED PROTEIN 1A"/>
    <property type="match status" value="1"/>
</dbReference>
<evidence type="ECO:0000259" key="2">
    <source>
        <dbReference type="Pfam" id="PF14291"/>
    </source>
</evidence>
<feature type="region of interest" description="Disordered" evidence="1">
    <location>
        <begin position="1683"/>
        <end position="1713"/>
    </location>
</feature>
<dbReference type="GO" id="GO:0003779">
    <property type="term" value="F:actin binding"/>
    <property type="evidence" value="ECO:0007669"/>
    <property type="project" value="TreeGrafter"/>
</dbReference>
<feature type="region of interest" description="Disordered" evidence="1">
    <location>
        <begin position="1245"/>
        <end position="1264"/>
    </location>
</feature>
<feature type="compositionally biased region" description="Polar residues" evidence="1">
    <location>
        <begin position="3153"/>
        <end position="3165"/>
    </location>
</feature>
<dbReference type="InterPro" id="IPR025398">
    <property type="entry name" value="DUF4371"/>
</dbReference>
<feature type="compositionally biased region" description="Acidic residues" evidence="1">
    <location>
        <begin position="958"/>
        <end position="1004"/>
    </location>
</feature>
<feature type="non-terminal residue" evidence="5">
    <location>
        <position position="3286"/>
    </location>
</feature>
<feature type="region of interest" description="Disordered" evidence="1">
    <location>
        <begin position="2373"/>
        <end position="2444"/>
    </location>
</feature>
<dbReference type="GO" id="GO:0005875">
    <property type="term" value="C:microtubule associated complex"/>
    <property type="evidence" value="ECO:0007669"/>
    <property type="project" value="TreeGrafter"/>
</dbReference>
<feature type="compositionally biased region" description="Basic and acidic residues" evidence="1">
    <location>
        <begin position="2260"/>
        <end position="2275"/>
    </location>
</feature>
<feature type="compositionally biased region" description="Basic and acidic residues" evidence="1">
    <location>
        <begin position="3047"/>
        <end position="3058"/>
    </location>
</feature>
<protein>
    <submittedName>
        <fullName evidence="5">MAP1A protein</fullName>
    </submittedName>
</protein>
<feature type="compositionally biased region" description="Basic and acidic residues" evidence="1">
    <location>
        <begin position="2123"/>
        <end position="2157"/>
    </location>
</feature>
<feature type="compositionally biased region" description="Basic and acidic residues" evidence="1">
    <location>
        <begin position="1005"/>
        <end position="1017"/>
    </location>
</feature>
<dbReference type="GO" id="GO:0007409">
    <property type="term" value="P:axonogenesis"/>
    <property type="evidence" value="ECO:0007669"/>
    <property type="project" value="TreeGrafter"/>
</dbReference>
<feature type="domain" description="Microtubule-associated protein 1B/S N-terminal" evidence="3">
    <location>
        <begin position="210"/>
        <end position="324"/>
    </location>
</feature>
<dbReference type="InterPro" id="IPR056617">
    <property type="entry name" value="MAP1B/S_N"/>
</dbReference>
<keyword evidence="6" id="KW-1185">Reference proteome</keyword>
<organism evidence="5 6">
    <name type="scientific">Polypterus senegalus</name>
    <name type="common">Senegal bichir</name>
    <dbReference type="NCBI Taxonomy" id="55291"/>
    <lineage>
        <taxon>Eukaryota</taxon>
        <taxon>Metazoa</taxon>
        <taxon>Chordata</taxon>
        <taxon>Craniata</taxon>
        <taxon>Vertebrata</taxon>
        <taxon>Euteleostomi</taxon>
        <taxon>Actinopterygii</taxon>
        <taxon>Polypteriformes</taxon>
        <taxon>Polypteridae</taxon>
        <taxon>Polypterus</taxon>
    </lineage>
</organism>